<feature type="binding site" evidence="7">
    <location>
        <position position="394"/>
    </location>
    <ligand>
        <name>deamido-NAD(+)</name>
        <dbReference type="ChEBI" id="CHEBI:58437"/>
        <note>ligand shared between two neighboring subunits</note>
    </ligand>
</feature>
<feature type="active site" description="For glutaminase activity" evidence="7">
    <location>
        <position position="111"/>
    </location>
</feature>
<comment type="caution">
    <text evidence="7">Lacks conserved residue(s) required for the propagation of feature annotation.</text>
</comment>
<dbReference type="InterPro" id="IPR003694">
    <property type="entry name" value="NAD_synthase"/>
</dbReference>
<dbReference type="InterPro" id="IPR003010">
    <property type="entry name" value="C-N_Hydrolase"/>
</dbReference>
<reference evidence="11" key="1">
    <citation type="submission" date="2020-01" db="EMBL/GenBank/DDBJ databases">
        <authorList>
            <person name="Meier V. D."/>
            <person name="Meier V D."/>
        </authorList>
    </citation>
    <scope>NUCLEOTIDE SEQUENCE</scope>
    <source>
        <strain evidence="11">HLG_WM_MAG_07</strain>
    </source>
</reference>
<feature type="binding site" evidence="7">
    <location>
        <position position="389"/>
    </location>
    <ligand>
        <name>ATP</name>
        <dbReference type="ChEBI" id="CHEBI:30616"/>
    </ligand>
</feature>
<dbReference type="GO" id="GO:0008795">
    <property type="term" value="F:NAD+ synthase activity"/>
    <property type="evidence" value="ECO:0007669"/>
    <property type="project" value="UniProtKB-UniRule"/>
</dbReference>
<dbReference type="GO" id="GO:0009435">
    <property type="term" value="P:NAD+ biosynthetic process"/>
    <property type="evidence" value="ECO:0007669"/>
    <property type="project" value="UniProtKB-UniRule"/>
</dbReference>
<feature type="active site" description="Proton acceptor; for glutaminase activity" evidence="7">
    <location>
        <position position="44"/>
    </location>
</feature>
<accession>A0A6S6TWB1</accession>
<evidence type="ECO:0000256" key="1">
    <source>
        <dbReference type="ARBA" id="ARBA00005188"/>
    </source>
</evidence>
<dbReference type="CDD" id="cd00553">
    <property type="entry name" value="NAD_synthase"/>
    <property type="match status" value="1"/>
</dbReference>
<feature type="binding site" evidence="7">
    <location>
        <position position="179"/>
    </location>
    <ligand>
        <name>L-glutamine</name>
        <dbReference type="ChEBI" id="CHEBI:58359"/>
    </ligand>
</feature>
<dbReference type="Pfam" id="PF02540">
    <property type="entry name" value="NAD_synthase"/>
    <property type="match status" value="1"/>
</dbReference>
<evidence type="ECO:0000313" key="11">
    <source>
        <dbReference type="EMBL" id="CAA6822397.1"/>
    </source>
</evidence>
<comment type="function">
    <text evidence="7">Catalyzes the ATP-dependent amidation of deamido-NAD to form NAD. Uses L-glutamine as a nitrogen source.</text>
</comment>
<dbReference type="PROSITE" id="PS50263">
    <property type="entry name" value="CN_HYDROLASE"/>
    <property type="match status" value="1"/>
</dbReference>
<feature type="domain" description="CN hydrolase" evidence="10">
    <location>
        <begin position="4"/>
        <end position="247"/>
    </location>
</feature>
<dbReference type="GO" id="GO:0005524">
    <property type="term" value="F:ATP binding"/>
    <property type="evidence" value="ECO:0007669"/>
    <property type="project" value="UniProtKB-UniRule"/>
</dbReference>
<keyword evidence="6 7" id="KW-0520">NAD</keyword>
<dbReference type="InterPro" id="IPR022310">
    <property type="entry name" value="NAD/GMP_synthase"/>
</dbReference>
<evidence type="ECO:0000256" key="5">
    <source>
        <dbReference type="ARBA" id="ARBA00022840"/>
    </source>
</evidence>
<feature type="binding site" evidence="7">
    <location>
        <begin position="282"/>
        <end position="289"/>
    </location>
    <ligand>
        <name>ATP</name>
        <dbReference type="ChEBI" id="CHEBI:30616"/>
    </ligand>
</feature>
<gene>
    <name evidence="7" type="primary">nadE</name>
    <name evidence="11" type="ORF">HELGO_WM6344</name>
</gene>
<dbReference type="AlphaFoldDB" id="A0A6S6TWB1"/>
<feature type="binding site" evidence="7">
    <location>
        <position position="173"/>
    </location>
    <ligand>
        <name>L-glutamine</name>
        <dbReference type="ChEBI" id="CHEBI:58359"/>
    </ligand>
</feature>
<dbReference type="SUPFAM" id="SSF52402">
    <property type="entry name" value="Adenine nucleotide alpha hydrolases-like"/>
    <property type="match status" value="1"/>
</dbReference>
<keyword evidence="11" id="KW-0808">Transferase</keyword>
<dbReference type="PIRSF" id="PIRSF006630">
    <property type="entry name" value="NADS_GAT"/>
    <property type="match status" value="1"/>
</dbReference>
<dbReference type="CDD" id="cd07570">
    <property type="entry name" value="GAT_Gln-NAD-synth"/>
    <property type="match status" value="1"/>
</dbReference>
<dbReference type="InterPro" id="IPR036526">
    <property type="entry name" value="C-N_Hydrolase_sf"/>
</dbReference>
<feature type="active site" description="Nucleophile; for glutaminase activity" evidence="7">
    <location>
        <position position="147"/>
    </location>
</feature>
<evidence type="ECO:0000256" key="2">
    <source>
        <dbReference type="ARBA" id="ARBA00007145"/>
    </source>
</evidence>
<dbReference type="EMBL" id="CACVAY010000110">
    <property type="protein sequence ID" value="CAA6822397.1"/>
    <property type="molecule type" value="Genomic_DNA"/>
</dbReference>
<feature type="binding site" evidence="7">
    <location>
        <position position="506"/>
    </location>
    <ligand>
        <name>deamido-NAD(+)</name>
        <dbReference type="ChEBI" id="CHEBI:58437"/>
        <note>ligand shared between two neighboring subunits</note>
    </ligand>
</feature>
<comment type="similarity">
    <text evidence="9">Belongs to the NAD synthetase family.</text>
</comment>
<protein>
    <recommendedName>
        <fullName evidence="7 8">Glutamine-dependent NAD(+) synthetase</fullName>
        <ecNumber evidence="7 8">6.3.5.1</ecNumber>
    </recommendedName>
    <alternativeName>
        <fullName evidence="7 8">NAD(+) synthase [glutamine-hydrolyzing]</fullName>
    </alternativeName>
</protein>
<dbReference type="UniPathway" id="UPA00253">
    <property type="reaction ID" value="UER00334"/>
</dbReference>
<dbReference type="GO" id="GO:0003952">
    <property type="term" value="F:NAD+ synthase (glutamine-hydrolyzing) activity"/>
    <property type="evidence" value="ECO:0007669"/>
    <property type="project" value="UniProtKB-UniRule"/>
</dbReference>
<name>A0A6S6TWB1_9GAMM</name>
<dbReference type="EC" id="6.3.5.1" evidence="7 8"/>
<evidence type="ECO:0000256" key="6">
    <source>
        <dbReference type="ARBA" id="ARBA00023027"/>
    </source>
</evidence>
<dbReference type="FunFam" id="3.40.50.620:FF:000106">
    <property type="entry name" value="Glutamine-dependent NAD(+) synthetase"/>
    <property type="match status" value="1"/>
</dbReference>
<keyword evidence="4 7" id="KW-0547">Nucleotide-binding</keyword>
<evidence type="ECO:0000256" key="9">
    <source>
        <dbReference type="RuleBase" id="RU003811"/>
    </source>
</evidence>
<dbReference type="InterPro" id="IPR014729">
    <property type="entry name" value="Rossmann-like_a/b/a_fold"/>
</dbReference>
<evidence type="ECO:0000256" key="3">
    <source>
        <dbReference type="ARBA" id="ARBA00022598"/>
    </source>
</evidence>
<dbReference type="NCBIfam" id="TIGR00552">
    <property type="entry name" value="nadE"/>
    <property type="match status" value="1"/>
</dbReference>
<feature type="binding site" evidence="7">
    <location>
        <position position="117"/>
    </location>
    <ligand>
        <name>L-glutamine</name>
        <dbReference type="ChEBI" id="CHEBI:58359"/>
    </ligand>
</feature>
<sequence length="541" mass="60306">MKKIKIAIAQINPWVGDFSKNLEMILENIETARVQKADAVVFPEMAVTGYPPEDLLFRPAFLKQVKSMLKQIRNVSIGITVIVGAPVERSNHLYNMAMVYRDGKTLAKYAKQYLPNYRVFDEKRYFARGKKSAVIEIAGVPTGILICEDIWRKDPIKKTKSAGAELCIVLNASPFRENKAEERLELLSKRAKKYQMPIVYCNLVGGQDELVFDGHSLVVDKKGQLIEQLPAFESVCQICQVGASREVKTLQLAVPDAQIYQALVIGVQDYVKKNGFSGVLLGLSGGIDSALTLAVAVDALGADKVEAIMMPFRYTAEISKTDARQQAETQGVKYREIPIEDIFNSFMGALANEFAGLGRDVTEENIQSRSRGVLLMAMSNKLGKMLLATGNKSEMSMGYATLYGDMAGGFAPLKDVYKLRVFSLARYRNSMGDGEIIPNRVITRPPSAELAPDQKDEDSLPPYDILDPILQMFIEEFMSVEDIVALGYEQATVHRVANLLLLNEYKRRQAAPGVRISKRAFGKDRRYPITSAYRHHLLPKS</sequence>
<keyword evidence="5 7" id="KW-0067">ATP-binding</keyword>
<evidence type="ECO:0000256" key="8">
    <source>
        <dbReference type="PIRNR" id="PIRNR006630"/>
    </source>
</evidence>
<dbReference type="Pfam" id="PF00795">
    <property type="entry name" value="CN_hydrolase"/>
    <property type="match status" value="1"/>
</dbReference>
<proteinExistence type="inferred from homology"/>
<dbReference type="Gene3D" id="3.40.50.620">
    <property type="entry name" value="HUPs"/>
    <property type="match status" value="1"/>
</dbReference>
<comment type="catalytic activity">
    <reaction evidence="7 8">
        <text>deamido-NAD(+) + L-glutamine + ATP + H2O = L-glutamate + AMP + diphosphate + NAD(+) + H(+)</text>
        <dbReference type="Rhea" id="RHEA:24384"/>
        <dbReference type="ChEBI" id="CHEBI:15377"/>
        <dbReference type="ChEBI" id="CHEBI:15378"/>
        <dbReference type="ChEBI" id="CHEBI:29985"/>
        <dbReference type="ChEBI" id="CHEBI:30616"/>
        <dbReference type="ChEBI" id="CHEBI:33019"/>
        <dbReference type="ChEBI" id="CHEBI:57540"/>
        <dbReference type="ChEBI" id="CHEBI:58359"/>
        <dbReference type="ChEBI" id="CHEBI:58437"/>
        <dbReference type="ChEBI" id="CHEBI:456215"/>
        <dbReference type="EC" id="6.3.5.1"/>
    </reaction>
</comment>
<dbReference type="GO" id="GO:0004359">
    <property type="term" value="F:glutaminase activity"/>
    <property type="evidence" value="ECO:0007669"/>
    <property type="project" value="InterPro"/>
</dbReference>
<dbReference type="Gene3D" id="3.60.110.10">
    <property type="entry name" value="Carbon-nitrogen hydrolase"/>
    <property type="match status" value="1"/>
</dbReference>
<evidence type="ECO:0000259" key="10">
    <source>
        <dbReference type="PROSITE" id="PS50263"/>
    </source>
</evidence>
<keyword evidence="11" id="KW-0315">Glutamine amidotransferase</keyword>
<dbReference type="SUPFAM" id="SSF56317">
    <property type="entry name" value="Carbon-nitrogen hydrolase"/>
    <property type="match status" value="1"/>
</dbReference>
<dbReference type="GO" id="GO:0016740">
    <property type="term" value="F:transferase activity"/>
    <property type="evidence" value="ECO:0007669"/>
    <property type="project" value="UniProtKB-KW"/>
</dbReference>
<evidence type="ECO:0000256" key="4">
    <source>
        <dbReference type="ARBA" id="ARBA00022741"/>
    </source>
</evidence>
<dbReference type="HAMAP" id="MF_02090">
    <property type="entry name" value="NadE_glutamine_dep"/>
    <property type="match status" value="1"/>
</dbReference>
<feature type="binding site" evidence="7">
    <location>
        <position position="365"/>
    </location>
    <ligand>
        <name>deamido-NAD(+)</name>
        <dbReference type="ChEBI" id="CHEBI:58437"/>
        <note>ligand shared between two neighboring subunits</note>
    </ligand>
</feature>
<dbReference type="NCBIfam" id="NF010588">
    <property type="entry name" value="PRK13981.1"/>
    <property type="match status" value="1"/>
</dbReference>
<comment type="similarity">
    <text evidence="2 7 8">In the C-terminal section; belongs to the NAD synthetase family.</text>
</comment>
<keyword evidence="3 7" id="KW-0436">Ligase</keyword>
<dbReference type="InterPro" id="IPR014445">
    <property type="entry name" value="Gln-dep_NAD_synthase"/>
</dbReference>
<dbReference type="PANTHER" id="PTHR23090:SF9">
    <property type="entry name" value="GLUTAMINE-DEPENDENT NAD(+) SYNTHETASE"/>
    <property type="match status" value="1"/>
</dbReference>
<dbReference type="GO" id="GO:0005737">
    <property type="term" value="C:cytoplasm"/>
    <property type="evidence" value="ECO:0007669"/>
    <property type="project" value="InterPro"/>
</dbReference>
<organism evidence="11">
    <name type="scientific">uncultured Thiotrichaceae bacterium</name>
    <dbReference type="NCBI Taxonomy" id="298394"/>
    <lineage>
        <taxon>Bacteria</taxon>
        <taxon>Pseudomonadati</taxon>
        <taxon>Pseudomonadota</taxon>
        <taxon>Gammaproteobacteria</taxon>
        <taxon>Thiotrichales</taxon>
        <taxon>Thiotrichaceae</taxon>
        <taxon>environmental samples</taxon>
    </lineage>
</organism>
<evidence type="ECO:0000256" key="7">
    <source>
        <dbReference type="HAMAP-Rule" id="MF_02090"/>
    </source>
</evidence>
<comment type="pathway">
    <text evidence="1 7 8">Cofactor biosynthesis; NAD(+) biosynthesis; NAD(+) from deamido-NAD(+) (L-Gln route): step 1/1.</text>
</comment>
<dbReference type="PANTHER" id="PTHR23090">
    <property type="entry name" value="NH 3 /GLUTAMINE-DEPENDENT NAD + SYNTHETASE"/>
    <property type="match status" value="1"/>
</dbReference>